<dbReference type="InterPro" id="IPR036365">
    <property type="entry name" value="PGBD-like_sf"/>
</dbReference>
<accession>A0A0G1VZ65</accession>
<dbReference type="Proteomes" id="UP000034682">
    <property type="component" value="Unassembled WGS sequence"/>
</dbReference>
<dbReference type="AlphaFoldDB" id="A0A0G1VZ65"/>
<sequence>MFNVLKREALPIGLILLGAVLAMTLSLAVPKAGAVTIDELLAQIQALQAQLVALQGQQTGGATACTFTKNLYLGVSDPQVKCLQQYLNGAGYQVAATGAGSPGNETMYYGNLTKNATGKWQTGNSVAPAVGYFGPISRAKYSTLAGGVVTPPGGVITPPAAGGLSVGLSASTQAARTIVAGAANMSFGKFTFTAGSGDVTVTTMKFTKSGISADAEVGSAYLYDADSGDYLAQYSGLGSGVLTFTNSSGLFTVKAGQTR</sequence>
<proteinExistence type="predicted"/>
<organism evidence="1 2">
    <name type="scientific">Candidatus Giovannonibacteria bacterium GW2011_GWB1_47_6b</name>
    <dbReference type="NCBI Taxonomy" id="1618655"/>
    <lineage>
        <taxon>Bacteria</taxon>
        <taxon>Candidatus Giovannoniibacteriota</taxon>
    </lineage>
</organism>
<protein>
    <submittedName>
        <fullName evidence="1">Uncharacterized protein</fullName>
    </submittedName>
</protein>
<gene>
    <name evidence="1" type="ORF">UY02_C0053G0004</name>
</gene>
<comment type="caution">
    <text evidence="1">The sequence shown here is derived from an EMBL/GenBank/DDBJ whole genome shotgun (WGS) entry which is preliminary data.</text>
</comment>
<evidence type="ECO:0000313" key="1">
    <source>
        <dbReference type="EMBL" id="KKU75380.1"/>
    </source>
</evidence>
<evidence type="ECO:0000313" key="2">
    <source>
        <dbReference type="Proteomes" id="UP000034682"/>
    </source>
</evidence>
<dbReference type="InterPro" id="IPR036366">
    <property type="entry name" value="PGBDSf"/>
</dbReference>
<dbReference type="SUPFAM" id="SSF47090">
    <property type="entry name" value="PGBD-like"/>
    <property type="match status" value="1"/>
</dbReference>
<dbReference type="EMBL" id="LCOK01000053">
    <property type="protein sequence ID" value="KKU75380.1"/>
    <property type="molecule type" value="Genomic_DNA"/>
</dbReference>
<name>A0A0G1VZ65_9BACT</name>
<dbReference type="Gene3D" id="1.10.101.10">
    <property type="entry name" value="PGBD-like superfamily/PGBD"/>
    <property type="match status" value="1"/>
</dbReference>
<feature type="non-terminal residue" evidence="1">
    <location>
        <position position="259"/>
    </location>
</feature>
<reference evidence="1 2" key="1">
    <citation type="journal article" date="2015" name="Nature">
        <title>rRNA introns, odd ribosomes, and small enigmatic genomes across a large radiation of phyla.</title>
        <authorList>
            <person name="Brown C.T."/>
            <person name="Hug L.A."/>
            <person name="Thomas B.C."/>
            <person name="Sharon I."/>
            <person name="Castelle C.J."/>
            <person name="Singh A."/>
            <person name="Wilkins M.J."/>
            <person name="Williams K.H."/>
            <person name="Banfield J.F."/>
        </authorList>
    </citation>
    <scope>NUCLEOTIDE SEQUENCE [LARGE SCALE GENOMIC DNA]</scope>
</reference>